<dbReference type="AlphaFoldDB" id="A0A381ZZ87"/>
<protein>
    <submittedName>
        <fullName evidence="3">Uncharacterized protein</fullName>
    </submittedName>
</protein>
<keyword evidence="2" id="KW-1133">Transmembrane helix</keyword>
<feature type="transmembrane region" description="Helical" evidence="2">
    <location>
        <begin position="266"/>
        <end position="288"/>
    </location>
</feature>
<feature type="transmembrane region" description="Helical" evidence="2">
    <location>
        <begin position="336"/>
        <end position="355"/>
    </location>
</feature>
<evidence type="ECO:0000313" key="3">
    <source>
        <dbReference type="EMBL" id="SVA94576.1"/>
    </source>
</evidence>
<proteinExistence type="predicted"/>
<reference evidence="3" key="1">
    <citation type="submission" date="2018-05" db="EMBL/GenBank/DDBJ databases">
        <authorList>
            <person name="Lanie J.A."/>
            <person name="Ng W.-L."/>
            <person name="Kazmierczak K.M."/>
            <person name="Andrzejewski T.M."/>
            <person name="Davidsen T.M."/>
            <person name="Wayne K.J."/>
            <person name="Tettelin H."/>
            <person name="Glass J.I."/>
            <person name="Rusch D."/>
            <person name="Podicherti R."/>
            <person name="Tsui H.-C.T."/>
            <person name="Winkler M.E."/>
        </authorList>
    </citation>
    <scope>NUCLEOTIDE SEQUENCE</scope>
</reference>
<feature type="transmembrane region" description="Helical" evidence="2">
    <location>
        <begin position="154"/>
        <end position="175"/>
    </location>
</feature>
<evidence type="ECO:0000256" key="2">
    <source>
        <dbReference type="SAM" id="Phobius"/>
    </source>
</evidence>
<accession>A0A381ZZ87</accession>
<feature type="non-terminal residue" evidence="3">
    <location>
        <position position="368"/>
    </location>
</feature>
<sequence length="368" mass="42796">MSKDEEINGNDPEELNSVMDFELSNEETPEDDQELIIESDEEILGDNQELDAKSEMLDDAIRENERTVSTEFKEKAVFVSQREIISIIFSKKTLYHVLALFSLLAFFGIISYTKSDLASSMILIFGYGCSLGYFVTAGLNRFEEIKNLSRSQSFTSLILPLSLSLVFSSFIWATLNNENYGENTERFLTWGFIFIFVIWQFAQAWWMRVPFKEIALRRMSKSPENERTKKGVLLNIVAPILWMGIGYLCFYLISENISSFKSNFDSLFILFWILLMSFMGFITFYFLYNMHRDFFHDSKVAAFSGFFALGYWGFLSYHAGIFLYSMYNEPSFLYDLVFMVITIMLVIYSLSVNVLRREARRAHLSPTN</sequence>
<feature type="transmembrane region" description="Helical" evidence="2">
    <location>
        <begin position="300"/>
        <end position="324"/>
    </location>
</feature>
<keyword evidence="2" id="KW-0472">Membrane</keyword>
<name>A0A381ZZ87_9ZZZZ</name>
<gene>
    <name evidence="3" type="ORF">METZ01_LOCUS147430</name>
</gene>
<evidence type="ECO:0000256" key="1">
    <source>
        <dbReference type="SAM" id="MobiDB-lite"/>
    </source>
</evidence>
<dbReference type="EMBL" id="UINC01023267">
    <property type="protein sequence ID" value="SVA94576.1"/>
    <property type="molecule type" value="Genomic_DNA"/>
</dbReference>
<feature type="compositionally biased region" description="Acidic residues" evidence="1">
    <location>
        <begin position="23"/>
        <end position="32"/>
    </location>
</feature>
<feature type="transmembrane region" description="Helical" evidence="2">
    <location>
        <begin position="187"/>
        <end position="211"/>
    </location>
</feature>
<feature type="transmembrane region" description="Helical" evidence="2">
    <location>
        <begin position="232"/>
        <end position="254"/>
    </location>
</feature>
<feature type="transmembrane region" description="Helical" evidence="2">
    <location>
        <begin position="118"/>
        <end position="142"/>
    </location>
</feature>
<organism evidence="3">
    <name type="scientific">marine metagenome</name>
    <dbReference type="NCBI Taxonomy" id="408172"/>
    <lineage>
        <taxon>unclassified sequences</taxon>
        <taxon>metagenomes</taxon>
        <taxon>ecological metagenomes</taxon>
    </lineage>
</organism>
<keyword evidence="2" id="KW-0812">Transmembrane</keyword>
<feature type="region of interest" description="Disordered" evidence="1">
    <location>
        <begin position="1"/>
        <end position="32"/>
    </location>
</feature>
<feature type="transmembrane region" description="Helical" evidence="2">
    <location>
        <begin position="94"/>
        <end position="112"/>
    </location>
</feature>